<keyword evidence="4" id="KW-1185">Reference proteome</keyword>
<evidence type="ECO:0000313" key="4">
    <source>
        <dbReference type="Proteomes" id="UP000515135"/>
    </source>
</evidence>
<evidence type="ECO:0000313" key="5">
    <source>
        <dbReference type="RefSeq" id="XP_019631370.1"/>
    </source>
</evidence>
<feature type="compositionally biased region" description="Low complexity" evidence="2">
    <location>
        <begin position="502"/>
        <end position="519"/>
    </location>
</feature>
<feature type="region of interest" description="Disordered" evidence="2">
    <location>
        <begin position="38"/>
        <end position="77"/>
    </location>
</feature>
<evidence type="ECO:0000256" key="1">
    <source>
        <dbReference type="ARBA" id="ARBA00022737"/>
    </source>
</evidence>
<name>A0A6P4YPG0_BRABE</name>
<gene>
    <name evidence="5" type="primary">LOC109475213</name>
</gene>
<evidence type="ECO:0000259" key="3">
    <source>
        <dbReference type="PROSITE" id="PS50853"/>
    </source>
</evidence>
<dbReference type="InterPro" id="IPR050964">
    <property type="entry name" value="Striated_Muscle_Regulatory"/>
</dbReference>
<dbReference type="SUPFAM" id="SSF49265">
    <property type="entry name" value="Fibronectin type III"/>
    <property type="match status" value="1"/>
</dbReference>
<dbReference type="CDD" id="cd00063">
    <property type="entry name" value="FN3"/>
    <property type="match status" value="2"/>
</dbReference>
<feature type="compositionally biased region" description="Low complexity" evidence="2">
    <location>
        <begin position="43"/>
        <end position="60"/>
    </location>
</feature>
<dbReference type="Proteomes" id="UP000515135">
    <property type="component" value="Unplaced"/>
</dbReference>
<dbReference type="PANTHER" id="PTHR13817:SF166">
    <property type="entry name" value="NEURONAL IGCAM-RELATED"/>
    <property type="match status" value="1"/>
</dbReference>
<dbReference type="OrthoDB" id="6234674at2759"/>
<feature type="domain" description="Fibronectin type-III" evidence="3">
    <location>
        <begin position="74"/>
        <end position="173"/>
    </location>
</feature>
<dbReference type="RefSeq" id="XP_019631370.1">
    <property type="nucleotide sequence ID" value="XM_019775811.1"/>
</dbReference>
<accession>A0A6P4YPG0</accession>
<reference evidence="5" key="1">
    <citation type="submission" date="2025-08" db="UniProtKB">
        <authorList>
            <consortium name="RefSeq"/>
        </authorList>
    </citation>
    <scope>IDENTIFICATION</scope>
    <source>
        <tissue evidence="5">Gonad</tissue>
    </source>
</reference>
<dbReference type="InterPro" id="IPR036116">
    <property type="entry name" value="FN3_sf"/>
</dbReference>
<feature type="domain" description="Fibronectin type-III" evidence="3">
    <location>
        <begin position="178"/>
        <end position="283"/>
    </location>
</feature>
<dbReference type="KEGG" id="bbel:109475213"/>
<feature type="region of interest" description="Disordered" evidence="2">
    <location>
        <begin position="457"/>
        <end position="530"/>
    </location>
</feature>
<dbReference type="PANTHER" id="PTHR13817">
    <property type="entry name" value="TITIN"/>
    <property type="match status" value="1"/>
</dbReference>
<sequence>MEKENKLKLGNLSLLANILEKIGRHDYAELARQVAADEQKVLSTKSGSSPKKGTKSQKPPCSSVEDTPDESIKAPDGLNVIENKNDSVKLGWTKVSSNQINGYRLEQSFAFEDKWISAQGRRKMLPATITEFTVVNLAPYEEYHFCIRSALDRRGELVLSERSVPLYVVTREQNQPYPPRMIRVADRTQVSLSLTWKEPVPAPDVNPASYEYVVEMCIHGKDRTLNTWTEYCRTTQRKCTINVQHNGDYRFRVLTNNKEHKISSLPEEMGDPGISIHVEARSGGLIQFLKARWPFFTNPTKEEAGSIVFIISCHDLDGLRELWMNYKLGKVNRFLDDLFARQARLSSVETDTDLEIKIDKGDFYACRQHLLLTSPIDNGYRMVRLGGPNFEASTAGKQQGLSEDFPVYCKPIAHKATCSQLDFLDPAVPMDQLVQIQATHKSMSVAIEDLLDAEHTARGQDYGRKQKQWKTNQERGKRKGKKADPGAETDPEMKTKKETVLSTKSGSSPKKGTKSQKPSCSSVEDTPDGE</sequence>
<keyword evidence="1" id="KW-0677">Repeat</keyword>
<protein>
    <submittedName>
        <fullName evidence="5">Uncharacterized protein LOC109475213</fullName>
    </submittedName>
</protein>
<dbReference type="InterPro" id="IPR013783">
    <property type="entry name" value="Ig-like_fold"/>
</dbReference>
<dbReference type="AlphaFoldDB" id="A0A6P4YPG0"/>
<dbReference type="GeneID" id="109475213"/>
<dbReference type="InterPro" id="IPR011029">
    <property type="entry name" value="DEATH-like_dom_sf"/>
</dbReference>
<dbReference type="Pfam" id="PF00041">
    <property type="entry name" value="fn3"/>
    <property type="match status" value="1"/>
</dbReference>
<dbReference type="Gene3D" id="1.10.533.10">
    <property type="entry name" value="Death Domain, Fas"/>
    <property type="match status" value="1"/>
</dbReference>
<organism evidence="4 5">
    <name type="scientific">Branchiostoma belcheri</name>
    <name type="common">Amphioxus</name>
    <dbReference type="NCBI Taxonomy" id="7741"/>
    <lineage>
        <taxon>Eukaryota</taxon>
        <taxon>Metazoa</taxon>
        <taxon>Chordata</taxon>
        <taxon>Cephalochordata</taxon>
        <taxon>Leptocardii</taxon>
        <taxon>Amphioxiformes</taxon>
        <taxon>Branchiostomatidae</taxon>
        <taxon>Branchiostoma</taxon>
    </lineage>
</organism>
<dbReference type="Gene3D" id="2.60.40.10">
    <property type="entry name" value="Immunoglobulins"/>
    <property type="match status" value="2"/>
</dbReference>
<dbReference type="InterPro" id="IPR003961">
    <property type="entry name" value="FN3_dom"/>
</dbReference>
<dbReference type="SMART" id="SM00060">
    <property type="entry name" value="FN3"/>
    <property type="match status" value="2"/>
</dbReference>
<evidence type="ECO:0000256" key="2">
    <source>
        <dbReference type="SAM" id="MobiDB-lite"/>
    </source>
</evidence>
<dbReference type="PROSITE" id="PS50853">
    <property type="entry name" value="FN3"/>
    <property type="match status" value="2"/>
</dbReference>
<proteinExistence type="predicted"/>